<feature type="compositionally biased region" description="Polar residues" evidence="1">
    <location>
        <begin position="105"/>
        <end position="115"/>
    </location>
</feature>
<organism evidence="2 3">
    <name type="scientific">Seminavis robusta</name>
    <dbReference type="NCBI Taxonomy" id="568900"/>
    <lineage>
        <taxon>Eukaryota</taxon>
        <taxon>Sar</taxon>
        <taxon>Stramenopiles</taxon>
        <taxon>Ochrophyta</taxon>
        <taxon>Bacillariophyta</taxon>
        <taxon>Bacillariophyceae</taxon>
        <taxon>Bacillariophycidae</taxon>
        <taxon>Naviculales</taxon>
        <taxon>Naviculaceae</taxon>
        <taxon>Seminavis</taxon>
    </lineage>
</organism>
<evidence type="ECO:0000313" key="2">
    <source>
        <dbReference type="EMBL" id="CAB9513841.1"/>
    </source>
</evidence>
<protein>
    <submittedName>
        <fullName evidence="2">Uncharacterized protein</fullName>
    </submittedName>
</protein>
<reference evidence="2" key="1">
    <citation type="submission" date="2020-06" db="EMBL/GenBank/DDBJ databases">
        <authorList>
            <consortium name="Plant Systems Biology data submission"/>
        </authorList>
    </citation>
    <scope>NUCLEOTIDE SEQUENCE</scope>
    <source>
        <strain evidence="2">D6</strain>
    </source>
</reference>
<dbReference type="EMBL" id="CAICTM010000616">
    <property type="protein sequence ID" value="CAB9513841.1"/>
    <property type="molecule type" value="Genomic_DNA"/>
</dbReference>
<feature type="compositionally biased region" description="Polar residues" evidence="1">
    <location>
        <begin position="69"/>
        <end position="84"/>
    </location>
</feature>
<evidence type="ECO:0000313" key="3">
    <source>
        <dbReference type="Proteomes" id="UP001153069"/>
    </source>
</evidence>
<dbReference type="AlphaFoldDB" id="A0A9N8E756"/>
<evidence type="ECO:0000256" key="1">
    <source>
        <dbReference type="SAM" id="MobiDB-lite"/>
    </source>
</evidence>
<sequence length="147" mass="16724">MIPQFITIPLDQDPLEASSSDLNWEMSTSAINALCDDSEESHESHYTNHSHHLDCSAQQRWQATFSCSCNHHNDENLPSQQPSLKRSKSVSARRGEQEEEDTSPIPLSSMRSTDSPPRLPGRRRKAPLRRCKSSQPPRYPQRPSLMD</sequence>
<feature type="region of interest" description="Disordered" evidence="1">
    <location>
        <begin position="69"/>
        <end position="147"/>
    </location>
</feature>
<comment type="caution">
    <text evidence="2">The sequence shown here is derived from an EMBL/GenBank/DDBJ whole genome shotgun (WGS) entry which is preliminary data.</text>
</comment>
<gene>
    <name evidence="2" type="ORF">SEMRO_617_G176070.1</name>
</gene>
<proteinExistence type="predicted"/>
<feature type="compositionally biased region" description="Basic residues" evidence="1">
    <location>
        <begin position="120"/>
        <end position="132"/>
    </location>
</feature>
<name>A0A9N8E756_9STRA</name>
<accession>A0A9N8E756</accession>
<feature type="compositionally biased region" description="Low complexity" evidence="1">
    <location>
        <begin position="133"/>
        <end position="147"/>
    </location>
</feature>
<keyword evidence="3" id="KW-1185">Reference proteome</keyword>
<dbReference type="Proteomes" id="UP001153069">
    <property type="component" value="Unassembled WGS sequence"/>
</dbReference>